<sequence length="247" mass="26791">MAIRRGKAASGGSDFITVAGELTKLMDLDPPIDTAQKEEGLKAALVEAGGMLEKTDKISDLATSVLTKLGVKVPNSGKKVPHKKAAPVEEAEAEEEEAEEEEEEAEEEEEEAEEEEEEADEFEGMDRDALKAYIFANLKDKGVKVLKSDDEDALRVKIRNAAPKSAPKKAAPKKAAPKDKTRAQIFREIMEAGGGTIKQLADKMQKAYKGGSSSESEANFQVGIFVRILTEFEAIEKDSDGNYTLVA</sequence>
<dbReference type="EMBL" id="MT142836">
    <property type="protein sequence ID" value="QJA89294.1"/>
    <property type="molecule type" value="Genomic_DNA"/>
</dbReference>
<evidence type="ECO:0000256" key="1">
    <source>
        <dbReference type="SAM" id="MobiDB-lite"/>
    </source>
</evidence>
<organism evidence="2">
    <name type="scientific">viral metagenome</name>
    <dbReference type="NCBI Taxonomy" id="1070528"/>
    <lineage>
        <taxon>unclassified sequences</taxon>
        <taxon>metagenomes</taxon>
        <taxon>organismal metagenomes</taxon>
    </lineage>
</organism>
<name>A0A6M3L762_9ZZZZ</name>
<feature type="region of interest" description="Disordered" evidence="1">
    <location>
        <begin position="74"/>
        <end position="124"/>
    </location>
</feature>
<feature type="compositionally biased region" description="Acidic residues" evidence="1">
    <location>
        <begin position="89"/>
        <end position="123"/>
    </location>
</feature>
<gene>
    <name evidence="2" type="ORF">MM415B02577_0013</name>
</gene>
<accession>A0A6M3L762</accession>
<feature type="region of interest" description="Disordered" evidence="1">
    <location>
        <begin position="158"/>
        <end position="181"/>
    </location>
</feature>
<dbReference type="AlphaFoldDB" id="A0A6M3L762"/>
<evidence type="ECO:0000313" key="2">
    <source>
        <dbReference type="EMBL" id="QJA89294.1"/>
    </source>
</evidence>
<protein>
    <submittedName>
        <fullName evidence="2">Uncharacterized protein</fullName>
    </submittedName>
</protein>
<reference evidence="2" key="1">
    <citation type="submission" date="2020-03" db="EMBL/GenBank/DDBJ databases">
        <title>The deep terrestrial virosphere.</title>
        <authorList>
            <person name="Holmfeldt K."/>
            <person name="Nilsson E."/>
            <person name="Simone D."/>
            <person name="Lopez-Fernandez M."/>
            <person name="Wu X."/>
            <person name="de Brujin I."/>
            <person name="Lundin D."/>
            <person name="Andersson A."/>
            <person name="Bertilsson S."/>
            <person name="Dopson M."/>
        </authorList>
    </citation>
    <scope>NUCLEOTIDE SEQUENCE</scope>
    <source>
        <strain evidence="2">MM415B02577</strain>
    </source>
</reference>
<proteinExistence type="predicted"/>